<evidence type="ECO:0000313" key="10">
    <source>
        <dbReference type="Proteomes" id="UP000305948"/>
    </source>
</evidence>
<feature type="region of interest" description="Disordered" evidence="7">
    <location>
        <begin position="1"/>
        <end position="72"/>
    </location>
</feature>
<dbReference type="Pfam" id="PF08216">
    <property type="entry name" value="CTNNBL"/>
    <property type="match status" value="1"/>
</dbReference>
<feature type="domain" description="Beta-catenin-like protein 1 N-terminal" evidence="8">
    <location>
        <begin position="95"/>
        <end position="207"/>
    </location>
</feature>
<dbReference type="SMART" id="SM01156">
    <property type="entry name" value="DUF1716"/>
    <property type="match status" value="1"/>
</dbReference>
<keyword evidence="5" id="KW-0539">Nucleus</keyword>
<feature type="compositionally biased region" description="Acidic residues" evidence="7">
    <location>
        <begin position="59"/>
        <end position="68"/>
    </location>
</feature>
<evidence type="ECO:0000259" key="8">
    <source>
        <dbReference type="SMART" id="SM01156"/>
    </source>
</evidence>
<protein>
    <submittedName>
        <fullName evidence="9">DUF1716-domain-containing protein</fullName>
    </submittedName>
</protein>
<evidence type="ECO:0000256" key="4">
    <source>
        <dbReference type="ARBA" id="ARBA00023054"/>
    </source>
</evidence>
<name>A0A5C3NG64_9AGAM</name>
<evidence type="ECO:0000256" key="6">
    <source>
        <dbReference type="SAM" id="Coils"/>
    </source>
</evidence>
<dbReference type="InterPro" id="IPR016024">
    <property type="entry name" value="ARM-type_fold"/>
</dbReference>
<comment type="subcellular location">
    <subcellularLocation>
        <location evidence="1">Nucleus</location>
    </subcellularLocation>
</comment>
<dbReference type="PANTHER" id="PTHR14978">
    <property type="entry name" value="BETA-CATENIN-LIKE PROTEIN 1 NUCLEAR ASSOCIATED PROTEIN"/>
    <property type="match status" value="1"/>
</dbReference>
<evidence type="ECO:0000256" key="2">
    <source>
        <dbReference type="ARBA" id="ARBA00022553"/>
    </source>
</evidence>
<dbReference type="PANTHER" id="PTHR14978:SF0">
    <property type="entry name" value="BETA-CATENIN-LIKE PROTEIN 1"/>
    <property type="match status" value="1"/>
</dbReference>
<feature type="coiled-coil region" evidence="6">
    <location>
        <begin position="489"/>
        <end position="537"/>
    </location>
</feature>
<dbReference type="GO" id="GO:0010467">
    <property type="term" value="P:gene expression"/>
    <property type="evidence" value="ECO:0007669"/>
    <property type="project" value="UniProtKB-ARBA"/>
</dbReference>
<keyword evidence="10" id="KW-1185">Reference proteome</keyword>
<evidence type="ECO:0000256" key="1">
    <source>
        <dbReference type="ARBA" id="ARBA00004123"/>
    </source>
</evidence>
<dbReference type="SUPFAM" id="SSF48371">
    <property type="entry name" value="ARM repeat"/>
    <property type="match status" value="1"/>
</dbReference>
<keyword evidence="4 6" id="KW-0175">Coiled coil</keyword>
<keyword evidence="2" id="KW-0597">Phosphoprotein</keyword>
<dbReference type="GO" id="GO:0005681">
    <property type="term" value="C:spliceosomal complex"/>
    <property type="evidence" value="ECO:0007669"/>
    <property type="project" value="TreeGrafter"/>
</dbReference>
<dbReference type="InterPro" id="IPR013180">
    <property type="entry name" value="CTNNBL1_N"/>
</dbReference>
<dbReference type="InterPro" id="IPR039678">
    <property type="entry name" value="CTNNBL1"/>
</dbReference>
<organism evidence="9 10">
    <name type="scientific">Heliocybe sulcata</name>
    <dbReference type="NCBI Taxonomy" id="5364"/>
    <lineage>
        <taxon>Eukaryota</taxon>
        <taxon>Fungi</taxon>
        <taxon>Dikarya</taxon>
        <taxon>Basidiomycota</taxon>
        <taxon>Agaricomycotina</taxon>
        <taxon>Agaricomycetes</taxon>
        <taxon>Gloeophyllales</taxon>
        <taxon>Gloeophyllaceae</taxon>
        <taxon>Heliocybe</taxon>
    </lineage>
</organism>
<dbReference type="OrthoDB" id="1898821at2759"/>
<accession>A0A5C3NG64</accession>
<dbReference type="AlphaFoldDB" id="A0A5C3NG64"/>
<dbReference type="Proteomes" id="UP000305948">
    <property type="component" value="Unassembled WGS sequence"/>
</dbReference>
<evidence type="ECO:0000256" key="7">
    <source>
        <dbReference type="SAM" id="MobiDB-lite"/>
    </source>
</evidence>
<dbReference type="STRING" id="5364.A0A5C3NG64"/>
<dbReference type="InterPro" id="IPR011989">
    <property type="entry name" value="ARM-like"/>
</dbReference>
<feature type="non-terminal residue" evidence="9">
    <location>
        <position position="630"/>
    </location>
</feature>
<sequence>MDIDKMFKVPRLPGGGKRKMPEAPTPEMLKRVRLDSEAASDGVTNGASQDKGNRRAVTIEDEDEDADTIQDFAPGGDADYFAEEDDEGRFFGGGLTSEQKEILNIFDMAGGEGAQEDVEELNAQGIRKLLLRFERTANKNQDQRSKYPDDPSKFIDSEADLDSAIKALLPLAQVPALAYPELVRSGMLTKLIGLLSHENADIALDVVELVNELTDEDVGDIVEGDEEGQQEKDAALKTLIEGLLEQSIFELLVDNLGRLNESEESDKQGVFHILGVFENIFGYNPDLATTLVEKTTIMTWLLNRVKSKTHDENRGYAAEILSILLQNNRKNRLTFGDKDGVEILLNILSQYRRRDPVDSDETEFMENVFDTLCSALSEPEIKELFLKSEGVDLMVLLMKEKMESRSRAIKVLDYAMSGVAGTSTCETFVDALGLKSLFAALMGKGSKKNKNAATTASEDTAHVLSIVSSLFSNLPSDSTARVRLLAKFVENTYEKVDKLLEIRENAQARLGAVEREIEQEKKDMMAEDEEIAEDEEDAWYLRRLDGGLYTMQTTDYILAWVAMEDDGVRAHLTKMLERKNRSLKDIVGTLQIYHDNVDEEDVPPEEVDNPNRAPSQKEILRALIAFLDSC</sequence>
<proteinExistence type="predicted"/>
<reference evidence="9 10" key="1">
    <citation type="journal article" date="2019" name="Nat. Ecol. Evol.">
        <title>Megaphylogeny resolves global patterns of mushroom evolution.</title>
        <authorList>
            <person name="Varga T."/>
            <person name="Krizsan K."/>
            <person name="Foldi C."/>
            <person name="Dima B."/>
            <person name="Sanchez-Garcia M."/>
            <person name="Sanchez-Ramirez S."/>
            <person name="Szollosi G.J."/>
            <person name="Szarkandi J.G."/>
            <person name="Papp V."/>
            <person name="Albert L."/>
            <person name="Andreopoulos W."/>
            <person name="Angelini C."/>
            <person name="Antonin V."/>
            <person name="Barry K.W."/>
            <person name="Bougher N.L."/>
            <person name="Buchanan P."/>
            <person name="Buyck B."/>
            <person name="Bense V."/>
            <person name="Catcheside P."/>
            <person name="Chovatia M."/>
            <person name="Cooper J."/>
            <person name="Damon W."/>
            <person name="Desjardin D."/>
            <person name="Finy P."/>
            <person name="Geml J."/>
            <person name="Haridas S."/>
            <person name="Hughes K."/>
            <person name="Justo A."/>
            <person name="Karasinski D."/>
            <person name="Kautmanova I."/>
            <person name="Kiss B."/>
            <person name="Kocsube S."/>
            <person name="Kotiranta H."/>
            <person name="LaButti K.M."/>
            <person name="Lechner B.E."/>
            <person name="Liimatainen K."/>
            <person name="Lipzen A."/>
            <person name="Lukacs Z."/>
            <person name="Mihaltcheva S."/>
            <person name="Morgado L.N."/>
            <person name="Niskanen T."/>
            <person name="Noordeloos M.E."/>
            <person name="Ohm R.A."/>
            <person name="Ortiz-Santana B."/>
            <person name="Ovrebo C."/>
            <person name="Racz N."/>
            <person name="Riley R."/>
            <person name="Savchenko A."/>
            <person name="Shiryaev A."/>
            <person name="Soop K."/>
            <person name="Spirin V."/>
            <person name="Szebenyi C."/>
            <person name="Tomsovsky M."/>
            <person name="Tulloss R.E."/>
            <person name="Uehling J."/>
            <person name="Grigoriev I.V."/>
            <person name="Vagvolgyi C."/>
            <person name="Papp T."/>
            <person name="Martin F.M."/>
            <person name="Miettinen O."/>
            <person name="Hibbett D.S."/>
            <person name="Nagy L.G."/>
        </authorList>
    </citation>
    <scope>NUCLEOTIDE SEQUENCE [LARGE SCALE GENOMIC DNA]</scope>
    <source>
        <strain evidence="9 10">OMC1185</strain>
    </source>
</reference>
<evidence type="ECO:0000256" key="5">
    <source>
        <dbReference type="ARBA" id="ARBA00023242"/>
    </source>
</evidence>
<evidence type="ECO:0000256" key="3">
    <source>
        <dbReference type="ARBA" id="ARBA00022737"/>
    </source>
</evidence>
<gene>
    <name evidence="9" type="ORF">OE88DRAFT_1692652</name>
</gene>
<evidence type="ECO:0000313" key="9">
    <source>
        <dbReference type="EMBL" id="TFK55917.1"/>
    </source>
</evidence>
<keyword evidence="3" id="KW-0677">Repeat</keyword>
<dbReference type="EMBL" id="ML213504">
    <property type="protein sequence ID" value="TFK55917.1"/>
    <property type="molecule type" value="Genomic_DNA"/>
</dbReference>
<dbReference type="Gene3D" id="1.25.10.10">
    <property type="entry name" value="Leucine-rich Repeat Variant"/>
    <property type="match status" value="1"/>
</dbReference>
<dbReference type="FunFam" id="1.25.10.10:FF:001136">
    <property type="entry name" value="Beta-catenin-like protein 1"/>
    <property type="match status" value="1"/>
</dbReference>